<dbReference type="SUPFAM" id="SSF102462">
    <property type="entry name" value="Peptidyl-tRNA hydrolase II"/>
    <property type="match status" value="1"/>
</dbReference>
<organism evidence="4 5">
    <name type="scientific">Sitophilus oryzae</name>
    <name type="common">Rice weevil</name>
    <name type="synonym">Curculio oryzae</name>
    <dbReference type="NCBI Taxonomy" id="7048"/>
    <lineage>
        <taxon>Eukaryota</taxon>
        <taxon>Metazoa</taxon>
        <taxon>Ecdysozoa</taxon>
        <taxon>Arthropoda</taxon>
        <taxon>Hexapoda</taxon>
        <taxon>Insecta</taxon>
        <taxon>Pterygota</taxon>
        <taxon>Neoptera</taxon>
        <taxon>Endopterygota</taxon>
        <taxon>Coleoptera</taxon>
        <taxon>Polyphaga</taxon>
        <taxon>Cucujiformia</taxon>
        <taxon>Curculionidae</taxon>
        <taxon>Dryophthorinae</taxon>
        <taxon>Sitophilus</taxon>
    </lineage>
</organism>
<dbReference type="RefSeq" id="XP_030747998.1">
    <property type="nucleotide sequence ID" value="XM_030892138.1"/>
</dbReference>
<sequence length="119" mass="13930">MAFLVQYVVIRGDILKDLKWPVGALITQACHAVAAVTHLYYNDEDTQLYFKDLDNMHKVVLEAPDEQSLIHLKTKLEENAIKHKLWIEQPENIPTCLAVKPYQKEEIQKYFKKFKLFKG</sequence>
<dbReference type="KEGG" id="soy:115876383"/>
<evidence type="ECO:0000256" key="3">
    <source>
        <dbReference type="ARBA" id="ARBA00048707"/>
    </source>
</evidence>
<keyword evidence="2 5" id="KW-0378">Hydrolase</keyword>
<dbReference type="InterPro" id="IPR042237">
    <property type="entry name" value="PTRHD1"/>
</dbReference>
<dbReference type="EC" id="3.1.1.29" evidence="1"/>
<reference evidence="5" key="1">
    <citation type="submission" date="2025-08" db="UniProtKB">
        <authorList>
            <consortium name="RefSeq"/>
        </authorList>
    </citation>
    <scope>IDENTIFICATION</scope>
    <source>
        <tissue evidence="5">Gonads</tissue>
    </source>
</reference>
<dbReference type="AlphaFoldDB" id="A0A6J2X9S4"/>
<dbReference type="InterPro" id="IPR023476">
    <property type="entry name" value="Pep_tRNA_hydro_II_dom_sf"/>
</dbReference>
<dbReference type="PANTHER" id="PTHR46194:SF1">
    <property type="entry name" value="PEPTIDYL-TRNA HYDROLASE PTRHD1-RELATED"/>
    <property type="match status" value="1"/>
</dbReference>
<gene>
    <name evidence="5" type="primary">LOC115876383</name>
</gene>
<dbReference type="Gene3D" id="3.40.1490.10">
    <property type="entry name" value="Bit1"/>
    <property type="match status" value="1"/>
</dbReference>
<dbReference type="OrthoDB" id="201213at2759"/>
<dbReference type="CDD" id="cd02429">
    <property type="entry name" value="PTH2_like"/>
    <property type="match status" value="1"/>
</dbReference>
<dbReference type="GO" id="GO:0004045">
    <property type="term" value="F:peptidyl-tRNA hydrolase activity"/>
    <property type="evidence" value="ECO:0007669"/>
    <property type="project" value="UniProtKB-EC"/>
</dbReference>
<dbReference type="InterPro" id="IPR002833">
    <property type="entry name" value="PTH2"/>
</dbReference>
<dbReference type="GeneID" id="115876383"/>
<evidence type="ECO:0000313" key="4">
    <source>
        <dbReference type="Proteomes" id="UP000504635"/>
    </source>
</evidence>
<name>A0A6J2X9S4_SITOR</name>
<dbReference type="InParanoid" id="A0A6J2X9S4"/>
<dbReference type="Proteomes" id="UP000504635">
    <property type="component" value="Unplaced"/>
</dbReference>
<comment type="catalytic activity">
    <reaction evidence="3">
        <text>an N-acyl-L-alpha-aminoacyl-tRNA + H2O = an N-acyl-L-amino acid + a tRNA + H(+)</text>
        <dbReference type="Rhea" id="RHEA:54448"/>
        <dbReference type="Rhea" id="RHEA-COMP:10123"/>
        <dbReference type="Rhea" id="RHEA-COMP:13883"/>
        <dbReference type="ChEBI" id="CHEBI:15377"/>
        <dbReference type="ChEBI" id="CHEBI:15378"/>
        <dbReference type="ChEBI" id="CHEBI:59874"/>
        <dbReference type="ChEBI" id="CHEBI:78442"/>
        <dbReference type="ChEBI" id="CHEBI:138191"/>
        <dbReference type="EC" id="3.1.1.29"/>
    </reaction>
</comment>
<evidence type="ECO:0000256" key="2">
    <source>
        <dbReference type="ARBA" id="ARBA00022801"/>
    </source>
</evidence>
<evidence type="ECO:0000256" key="1">
    <source>
        <dbReference type="ARBA" id="ARBA00013260"/>
    </source>
</evidence>
<proteinExistence type="predicted"/>
<protein>
    <recommendedName>
        <fullName evidence="1">peptidyl-tRNA hydrolase</fullName>
        <ecNumber evidence="1">3.1.1.29</ecNumber>
    </recommendedName>
</protein>
<dbReference type="FunCoup" id="A0A6J2X9S4">
    <property type="interactions" value="63"/>
</dbReference>
<keyword evidence="4" id="KW-1185">Reference proteome</keyword>
<evidence type="ECO:0000313" key="5">
    <source>
        <dbReference type="RefSeq" id="XP_030747998.1"/>
    </source>
</evidence>
<accession>A0A6J2X9S4</accession>
<dbReference type="PANTHER" id="PTHR46194">
    <property type="entry name" value="PEPTIDYL-TRNA HYDROLASE PTRHD1-RELATED"/>
    <property type="match status" value="1"/>
</dbReference>
<dbReference type="Pfam" id="PF01981">
    <property type="entry name" value="PTH2"/>
    <property type="match status" value="1"/>
</dbReference>